<name>A0A1W1C4V6_9ZZZZ</name>
<accession>A0A1W1C4V6</accession>
<dbReference type="AlphaFoldDB" id="A0A1W1C4V6"/>
<dbReference type="InterPro" id="IPR053362">
    <property type="entry name" value="RPS_phosphotransferase_WefF"/>
</dbReference>
<keyword evidence="4" id="KW-0808">Transferase</keyword>
<dbReference type="EMBL" id="FPHL01000023">
    <property type="protein sequence ID" value="SFV60878.1"/>
    <property type="molecule type" value="Genomic_DNA"/>
</dbReference>
<protein>
    <submittedName>
        <fullName evidence="4">Capsular polysaccharide phosphotransferase wcwK (Stealth protein wcwK)</fullName>
        <ecNumber evidence="4">2.7.-.-</ecNumber>
    </submittedName>
</protein>
<dbReference type="InterPro" id="IPR021520">
    <property type="entry name" value="Stealth_CR2"/>
</dbReference>
<evidence type="ECO:0000259" key="1">
    <source>
        <dbReference type="Pfam" id="PF11380"/>
    </source>
</evidence>
<feature type="domain" description="Stealth protein CR3 conserved region 3" evidence="3">
    <location>
        <begin position="226"/>
        <end position="270"/>
    </location>
</feature>
<evidence type="ECO:0000259" key="2">
    <source>
        <dbReference type="Pfam" id="PF17101"/>
    </source>
</evidence>
<feature type="domain" description="Stealth protein CR2 conserved region 2" evidence="1">
    <location>
        <begin position="41"/>
        <end position="142"/>
    </location>
</feature>
<dbReference type="GO" id="GO:0016772">
    <property type="term" value="F:transferase activity, transferring phosphorus-containing groups"/>
    <property type="evidence" value="ECO:0007669"/>
    <property type="project" value="InterPro"/>
</dbReference>
<feature type="domain" description="Stealth protein CR1 conserved region 1" evidence="2">
    <location>
        <begin position="3"/>
        <end position="27"/>
    </location>
</feature>
<dbReference type="PANTHER" id="PTHR47452:SF2">
    <property type="entry name" value="GLYCOSYLTRANSFERASE"/>
    <property type="match status" value="1"/>
</dbReference>
<dbReference type="InterPro" id="IPR031357">
    <property type="entry name" value="Stealth_CR3"/>
</dbReference>
<evidence type="ECO:0000313" key="4">
    <source>
        <dbReference type="EMBL" id="SFV60878.1"/>
    </source>
</evidence>
<dbReference type="InterPro" id="IPR031358">
    <property type="entry name" value="Stealth_CR1"/>
</dbReference>
<reference evidence="4" key="1">
    <citation type="submission" date="2016-10" db="EMBL/GenBank/DDBJ databases">
        <authorList>
            <person name="de Groot N.N."/>
        </authorList>
    </citation>
    <scope>NUCLEOTIDE SEQUENCE</scope>
</reference>
<dbReference type="Pfam" id="PF11380">
    <property type="entry name" value="Stealth_CR2"/>
    <property type="match status" value="1"/>
</dbReference>
<proteinExistence type="predicted"/>
<evidence type="ECO:0000259" key="3">
    <source>
        <dbReference type="Pfam" id="PF17102"/>
    </source>
</evidence>
<dbReference type="Pfam" id="PF17101">
    <property type="entry name" value="Stealth_CR1"/>
    <property type="match status" value="1"/>
</dbReference>
<organism evidence="4">
    <name type="scientific">hydrothermal vent metagenome</name>
    <dbReference type="NCBI Taxonomy" id="652676"/>
    <lineage>
        <taxon>unclassified sequences</taxon>
        <taxon>metagenomes</taxon>
        <taxon>ecological metagenomes</taxon>
    </lineage>
</organism>
<dbReference type="Pfam" id="PF17102">
    <property type="entry name" value="Stealth_CR3"/>
    <property type="match status" value="1"/>
</dbReference>
<dbReference type="PANTHER" id="PTHR47452">
    <property type="entry name" value="PUTATIVE-RELATED"/>
    <property type="match status" value="1"/>
</dbReference>
<gene>
    <name evidence="4" type="ORF">MNB_SV-10-1462</name>
</gene>
<dbReference type="EC" id="2.7.-.-" evidence="4"/>
<sequence length="344" mass="41687">MDKIDFVLPWVDSTDVAWQKEKIRYEAEIFNKCENDHGSLRYRDTNTLKYVLRSIEKNCPWYHQIIIITAGHKPQWINDSHPNIRFVTHKEIYFDSEDLPTFNSSSIEMNLPNIQALSEKFVYLNDDFLIWNPIEKSRFFVDDLPVDFLLHGWFSRNRVYQMLRDNSSWVKSLNNCVRLINSKFNVSQLNHKKEVLFHKSYGLTGKIRNFFLRDVWRKYFFFYHWHHPQPYRLSTLKEVYETFKEPMMECSKNRFRSDNDLTQYLYRYYHLAKGDFYPFYHNDGFYLNVHSLSELESNIEKLKTLSPNFVAVYDNYDDLEADEIVGRFTDYLEERFPEKASFEL</sequence>